<keyword evidence="2" id="KW-1185">Reference proteome</keyword>
<dbReference type="RefSeq" id="WP_087279813.1">
    <property type="nucleotide sequence ID" value="NZ_CP021455.1"/>
</dbReference>
<gene>
    <name evidence="1" type="ORF">CCO03_08495</name>
</gene>
<evidence type="ECO:0000313" key="1">
    <source>
        <dbReference type="EMBL" id="ARU04707.1"/>
    </source>
</evidence>
<reference evidence="1 2" key="1">
    <citation type="submission" date="2017-05" db="EMBL/GenBank/DDBJ databases">
        <authorList>
            <person name="Song R."/>
            <person name="Chenine A.L."/>
            <person name="Ruprecht R.M."/>
        </authorList>
    </citation>
    <scope>NUCLEOTIDE SEQUENCE [LARGE SCALE GENOMIC DNA]</scope>
    <source>
        <strain evidence="1 2">DSM 26136</strain>
    </source>
</reference>
<dbReference type="EMBL" id="CP021455">
    <property type="protein sequence ID" value="ARU04707.1"/>
    <property type="molecule type" value="Genomic_DNA"/>
</dbReference>
<sequence>MIISAQKLHTLEQAVNAAPVNRAQRRAAKRNRNVRLTKRDVAQAIKKQVAPLVLLDDCRPYEQADLTPDLLRIRSGFERLQTGQADDEDFNRVAVAINLARIRAEEIDPALVEILEAGQQAMKRCRARSVSHGRFGFDGQGMSQTAEALDAHDAIVTASTPKQMQTALDVLRKIYMRMHPGHAIGLTSHPARH</sequence>
<accession>A0A1Y0EM82</accession>
<dbReference type="Proteomes" id="UP000196138">
    <property type="component" value="Chromosome"/>
</dbReference>
<organism evidence="1 2">
    <name type="scientific">Comamonas serinivorans</name>
    <dbReference type="NCBI Taxonomy" id="1082851"/>
    <lineage>
        <taxon>Bacteria</taxon>
        <taxon>Pseudomonadati</taxon>
        <taxon>Pseudomonadota</taxon>
        <taxon>Betaproteobacteria</taxon>
        <taxon>Burkholderiales</taxon>
        <taxon>Comamonadaceae</taxon>
        <taxon>Comamonas</taxon>
    </lineage>
</organism>
<dbReference type="OrthoDB" id="8913674at2"/>
<evidence type="ECO:0000313" key="2">
    <source>
        <dbReference type="Proteomes" id="UP000196138"/>
    </source>
</evidence>
<protein>
    <submittedName>
        <fullName evidence="1">Uncharacterized protein</fullName>
    </submittedName>
</protein>
<dbReference type="AlphaFoldDB" id="A0A1Y0EM82"/>
<proteinExistence type="predicted"/>
<dbReference type="KEGG" id="cser:CCO03_08495"/>
<name>A0A1Y0EM82_9BURK</name>